<evidence type="ECO:0000259" key="5">
    <source>
        <dbReference type="PROSITE" id="PS50070"/>
    </source>
</evidence>
<organism evidence="6 7">
    <name type="scientific">Saccoglossus kowalevskii</name>
    <name type="common">Acorn worm</name>
    <dbReference type="NCBI Taxonomy" id="10224"/>
    <lineage>
        <taxon>Eukaryota</taxon>
        <taxon>Metazoa</taxon>
        <taxon>Hemichordata</taxon>
        <taxon>Enteropneusta</taxon>
        <taxon>Harrimaniidae</taxon>
        <taxon>Saccoglossus</taxon>
    </lineage>
</organism>
<sequence length="160" mass="18075">MAVGVKPWYSIRTEILIAYFLLIALVLTLILILLFPRKHNAVLDSIECYEDSNGTDYRGLVNITLRGRHCAAWNSDNHPMTRQNHPDAGIGDHNYCRNPDGDVTVWCYITDETALWEYCFIGEPSDDCGIMTDTKSTITIGYLESTDLRKKTVSKTNGII</sequence>
<dbReference type="PROSITE" id="PS00021">
    <property type="entry name" value="KRINGLE_1"/>
    <property type="match status" value="1"/>
</dbReference>
<dbReference type="InterPro" id="IPR013806">
    <property type="entry name" value="Kringle-like"/>
</dbReference>
<dbReference type="PRINTS" id="PR00018">
    <property type="entry name" value="KRINGLE"/>
</dbReference>
<dbReference type="InterPro" id="IPR050759">
    <property type="entry name" value="Serine_protease_kringle"/>
</dbReference>
<comment type="caution">
    <text evidence="3">Lacks conserved residue(s) required for the propagation of feature annotation.</text>
</comment>
<protein>
    <submittedName>
        <fullName evidence="7">Apolipoprotein(A)-like</fullName>
    </submittedName>
</protein>
<evidence type="ECO:0000256" key="2">
    <source>
        <dbReference type="ARBA" id="ARBA00023157"/>
    </source>
</evidence>
<dbReference type="PANTHER" id="PTHR24261:SF7">
    <property type="entry name" value="KRINGLE DOMAIN-CONTAINING PROTEIN"/>
    <property type="match status" value="1"/>
</dbReference>
<keyword evidence="4" id="KW-1133">Transmembrane helix</keyword>
<name>A0ABM0M5U7_SACKO</name>
<dbReference type="InterPro" id="IPR038178">
    <property type="entry name" value="Kringle_sf"/>
</dbReference>
<dbReference type="Proteomes" id="UP000694865">
    <property type="component" value="Unplaced"/>
</dbReference>
<keyword evidence="4" id="KW-0472">Membrane</keyword>
<proteinExistence type="predicted"/>
<dbReference type="PROSITE" id="PS50070">
    <property type="entry name" value="KRINGLE_2"/>
    <property type="match status" value="1"/>
</dbReference>
<evidence type="ECO:0000256" key="1">
    <source>
        <dbReference type="ARBA" id="ARBA00022572"/>
    </source>
</evidence>
<gene>
    <name evidence="7" type="primary">LOC102804883</name>
</gene>
<evidence type="ECO:0000256" key="3">
    <source>
        <dbReference type="PROSITE-ProRule" id="PRU00121"/>
    </source>
</evidence>
<feature type="transmembrane region" description="Helical" evidence="4">
    <location>
        <begin position="15"/>
        <end position="35"/>
    </location>
</feature>
<evidence type="ECO:0000313" key="7">
    <source>
        <dbReference type="RefSeq" id="XP_006815388.1"/>
    </source>
</evidence>
<feature type="domain" description="Kringle" evidence="5">
    <location>
        <begin position="47"/>
        <end position="128"/>
    </location>
</feature>
<dbReference type="GeneID" id="102804883"/>
<reference evidence="7" key="1">
    <citation type="submission" date="2025-08" db="UniProtKB">
        <authorList>
            <consortium name="RefSeq"/>
        </authorList>
    </citation>
    <scope>IDENTIFICATION</scope>
    <source>
        <tissue evidence="7">Testes</tissue>
    </source>
</reference>
<keyword evidence="2 3" id="KW-1015">Disulfide bond</keyword>
<evidence type="ECO:0000256" key="4">
    <source>
        <dbReference type="SAM" id="Phobius"/>
    </source>
</evidence>
<dbReference type="RefSeq" id="XP_006815388.1">
    <property type="nucleotide sequence ID" value="XM_006815325.1"/>
</dbReference>
<dbReference type="InterPro" id="IPR000001">
    <property type="entry name" value="Kringle"/>
</dbReference>
<dbReference type="SUPFAM" id="SSF57440">
    <property type="entry name" value="Kringle-like"/>
    <property type="match status" value="1"/>
</dbReference>
<dbReference type="Gene3D" id="2.40.20.10">
    <property type="entry name" value="Plasminogen Kringle 4"/>
    <property type="match status" value="1"/>
</dbReference>
<evidence type="ECO:0000313" key="6">
    <source>
        <dbReference type="Proteomes" id="UP000694865"/>
    </source>
</evidence>
<keyword evidence="1 3" id="KW-0420">Kringle</keyword>
<dbReference type="InterPro" id="IPR018056">
    <property type="entry name" value="Kringle_CS"/>
</dbReference>
<dbReference type="CDD" id="cd00108">
    <property type="entry name" value="KR"/>
    <property type="match status" value="1"/>
</dbReference>
<accession>A0ABM0M5U7</accession>
<feature type="disulfide bond" evidence="3">
    <location>
        <begin position="96"/>
        <end position="119"/>
    </location>
</feature>
<dbReference type="Pfam" id="PF00051">
    <property type="entry name" value="Kringle"/>
    <property type="match status" value="1"/>
</dbReference>
<dbReference type="SMART" id="SM00130">
    <property type="entry name" value="KR"/>
    <property type="match status" value="1"/>
</dbReference>
<keyword evidence="6" id="KW-1185">Reference proteome</keyword>
<keyword evidence="4" id="KW-0812">Transmembrane</keyword>
<dbReference type="PANTHER" id="PTHR24261">
    <property type="entry name" value="PLASMINOGEN-RELATED"/>
    <property type="match status" value="1"/>
</dbReference>